<feature type="compositionally biased region" description="Basic and acidic residues" evidence="2">
    <location>
        <begin position="697"/>
        <end position="727"/>
    </location>
</feature>
<dbReference type="InterPro" id="IPR013941">
    <property type="entry name" value="ZDS1_C"/>
</dbReference>
<feature type="compositionally biased region" description="Basic and acidic residues" evidence="2">
    <location>
        <begin position="410"/>
        <end position="423"/>
    </location>
</feature>
<feature type="compositionally biased region" description="Basic and acidic residues" evidence="2">
    <location>
        <begin position="261"/>
        <end position="278"/>
    </location>
</feature>
<dbReference type="AlphaFoldDB" id="W7I1R0"/>
<sequence length="1011" mass="113277">MKSAAASRYKRFPQHPDQTFHSRQESLGEHDHVTAAIGDLYGDDDDDGGGALEADDDRYGQSQRWHHHQHLHPHHPQQHPMLYQRSQTLPVTPPHTPTKPRKSPGNQPRTPPPMDNPTPTSPISSSPTLRVPTSPGASQVFPLNLDYESNPDAVQQELENLQALRRLSMDVSSAANDPDLPSYNNFFPSVAPKGRVEDDDAASLFWVPARLHPELAPKAFKSFVESRVEQIREHEGNVSPDGSLQAGPSLRRKKSMLSRQIDTDGKAADGYEDGADKLRRSRSNSAGEPVLTVSELGEVLAQDDPADLMRQLSLSKTEKALMGEPSQLEDDQPIFATPPPGQALRRSTRTALRRGSIRKGERVAPSSRRAKLAAAEEGKDEPEFKLSRVRTEPIPSISISSEDEGSAWQSDERPTSPKGRDRAVPVYGDGAKRLISPPPGLSHRPTSPPEQQQLSSERMIRSKSDPEAPSPPPRGPPPPPPTSQQQQPLGKELSAPHRSSKEARPAPPNGQAKTPSPSPSPGTASHVATSIVTPIAPIPAKATRPPLKRGVAGATGSEPARELTPTPPAQPIDNKRKEGLPHGSHSTPQKEVGRKSSWSWLTLGGDDKDKGGDKERERESGGKKVRKARSVEKDRDREDERERKRESKRERERERERGREKERGRDHARLDLLQKSIDGSSKRESIDSNLARPSMDSIDRDREREKDKGGRKVLEKEREKEKDKKESGIFSSIFGGSKKKHDEGKTKSKPQSSSLTVPQNSRSKSPPSQTYYYTRFPIHIERAIYRLSHLKLANPRRPLLQQVLLSNFMYAYLAKVQQMQPNGPQAGQGTQQQQQQQQKQQQQQQQQQQAQHYQQAQQQQQQQQQYEQYQQQHGGAVNGDEGHQQDSDEEEYDFDDDGRDERAYDRQQGYNGRHNGRDGSGSNGGYHQEYDGGGYRQDEQGGYYQDHGDDNGHHQHGNGEYADKDYEYYEGYEEQDDAGYHKGDGEMVIGNRYHHQQSMKEDRDYSPDDMW</sequence>
<gene>
    <name evidence="4" type="ORF">DRE_04390</name>
</gene>
<dbReference type="OrthoDB" id="5589766at2759"/>
<organism evidence="4 5">
    <name type="scientific">Drechslerella stenobrocha 248</name>
    <dbReference type="NCBI Taxonomy" id="1043628"/>
    <lineage>
        <taxon>Eukaryota</taxon>
        <taxon>Fungi</taxon>
        <taxon>Dikarya</taxon>
        <taxon>Ascomycota</taxon>
        <taxon>Pezizomycotina</taxon>
        <taxon>Orbiliomycetes</taxon>
        <taxon>Orbiliales</taxon>
        <taxon>Orbiliaceae</taxon>
        <taxon>Drechslerella</taxon>
    </lineage>
</organism>
<feature type="region of interest" description="Disordered" evidence="2">
    <location>
        <begin position="232"/>
        <end position="290"/>
    </location>
</feature>
<feature type="compositionally biased region" description="Pro residues" evidence="2">
    <location>
        <begin position="468"/>
        <end position="482"/>
    </location>
</feature>
<feature type="compositionally biased region" description="Acidic residues" evidence="2">
    <location>
        <begin position="968"/>
        <end position="977"/>
    </location>
</feature>
<feature type="coiled-coil region" evidence="1">
    <location>
        <begin position="831"/>
        <end position="863"/>
    </location>
</feature>
<dbReference type="GO" id="GO:0005737">
    <property type="term" value="C:cytoplasm"/>
    <property type="evidence" value="ECO:0007669"/>
    <property type="project" value="TreeGrafter"/>
</dbReference>
<accession>W7I1R0</accession>
<feature type="compositionally biased region" description="Basic residues" evidence="2">
    <location>
        <begin position="346"/>
        <end position="357"/>
    </location>
</feature>
<dbReference type="GO" id="GO:0030010">
    <property type="term" value="P:establishment of cell polarity"/>
    <property type="evidence" value="ECO:0007669"/>
    <property type="project" value="TreeGrafter"/>
</dbReference>
<evidence type="ECO:0000256" key="1">
    <source>
        <dbReference type="SAM" id="Coils"/>
    </source>
</evidence>
<evidence type="ECO:0000313" key="5">
    <source>
        <dbReference type="Proteomes" id="UP000024837"/>
    </source>
</evidence>
<feature type="compositionally biased region" description="Pro residues" evidence="2">
    <location>
        <begin position="109"/>
        <end position="120"/>
    </location>
</feature>
<feature type="compositionally biased region" description="Basic and acidic residues" evidence="2">
    <location>
        <begin position="18"/>
        <end position="33"/>
    </location>
</feature>
<dbReference type="PANTHER" id="PTHR28089:SF1">
    <property type="entry name" value="PROTEIN ZDS1-RELATED"/>
    <property type="match status" value="1"/>
</dbReference>
<dbReference type="Proteomes" id="UP000024837">
    <property type="component" value="Unassembled WGS sequence"/>
</dbReference>
<feature type="compositionally biased region" description="Basic residues" evidence="2">
    <location>
        <begin position="64"/>
        <end position="77"/>
    </location>
</feature>
<proteinExistence type="predicted"/>
<dbReference type="HOGENOM" id="CLU_004908_0_0_1"/>
<feature type="compositionally biased region" description="Acidic residues" evidence="2">
    <location>
        <begin position="41"/>
        <end position="56"/>
    </location>
</feature>
<feature type="region of interest" description="Disordered" evidence="2">
    <location>
        <begin position="1"/>
        <end position="137"/>
    </location>
</feature>
<feature type="region of interest" description="Disordered" evidence="2">
    <location>
        <begin position="317"/>
        <end position="769"/>
    </location>
</feature>
<dbReference type="SMART" id="SM01327">
    <property type="entry name" value="Zds_C"/>
    <property type="match status" value="1"/>
</dbReference>
<protein>
    <recommendedName>
        <fullName evidence="3">Protein Zds1 C-terminal domain-containing protein</fullName>
    </recommendedName>
</protein>
<dbReference type="PANTHER" id="PTHR28089">
    <property type="entry name" value="PROTEIN ZDS1-RELATED"/>
    <property type="match status" value="1"/>
</dbReference>
<dbReference type="InterPro" id="IPR040206">
    <property type="entry name" value="Zds1/2"/>
</dbReference>
<feature type="compositionally biased region" description="Basic and acidic residues" evidence="2">
    <location>
        <begin position="605"/>
        <end position="622"/>
    </location>
</feature>
<feature type="compositionally biased region" description="Polar residues" evidence="2">
    <location>
        <begin position="749"/>
        <end position="769"/>
    </location>
</feature>
<feature type="region of interest" description="Disordered" evidence="2">
    <location>
        <begin position="865"/>
        <end position="1011"/>
    </location>
</feature>
<feature type="compositionally biased region" description="Acidic residues" evidence="2">
    <location>
        <begin position="887"/>
        <end position="898"/>
    </location>
</feature>
<keyword evidence="1" id="KW-0175">Coiled coil</keyword>
<feature type="compositionally biased region" description="Polar residues" evidence="2">
    <location>
        <begin position="522"/>
        <end position="532"/>
    </location>
</feature>
<feature type="domain" description="Protein Zds1 C-terminal" evidence="3">
    <location>
        <begin position="765"/>
        <end position="817"/>
    </location>
</feature>
<dbReference type="EMBL" id="KI966418">
    <property type="protein sequence ID" value="EWC46447.1"/>
    <property type="molecule type" value="Genomic_DNA"/>
</dbReference>
<feature type="compositionally biased region" description="Basic and acidic residues" evidence="2">
    <location>
        <begin position="629"/>
        <end position="672"/>
    </location>
</feature>
<evidence type="ECO:0000313" key="4">
    <source>
        <dbReference type="EMBL" id="EWC46447.1"/>
    </source>
</evidence>
<dbReference type="Pfam" id="PF08632">
    <property type="entry name" value="Zds_C"/>
    <property type="match status" value="1"/>
</dbReference>
<reference evidence="4 5" key="1">
    <citation type="submission" date="2013-05" db="EMBL/GenBank/DDBJ databases">
        <title>Drechslerella stenobrocha genome reveals carnivorous origination and mechanical trapping mechanism of predatory fungi.</title>
        <authorList>
            <person name="Liu X."/>
            <person name="Zhang W."/>
            <person name="Liu K."/>
        </authorList>
    </citation>
    <scope>NUCLEOTIDE SEQUENCE [LARGE SCALE GENOMIC DNA]</scope>
    <source>
        <strain evidence="4 5">248</strain>
    </source>
</reference>
<feature type="compositionally biased region" description="Basic and acidic residues" evidence="2">
    <location>
        <begin position="998"/>
        <end position="1011"/>
    </location>
</feature>
<dbReference type="GO" id="GO:0010971">
    <property type="term" value="P:positive regulation of G2/M transition of mitotic cell cycle"/>
    <property type="evidence" value="ECO:0007669"/>
    <property type="project" value="TreeGrafter"/>
</dbReference>
<evidence type="ECO:0000259" key="3">
    <source>
        <dbReference type="SMART" id="SM01327"/>
    </source>
</evidence>
<evidence type="ECO:0000256" key="2">
    <source>
        <dbReference type="SAM" id="MobiDB-lite"/>
    </source>
</evidence>
<name>W7I1R0_9PEZI</name>
<keyword evidence="5" id="KW-1185">Reference proteome</keyword>
<feature type="compositionally biased region" description="Basic and acidic residues" evidence="2">
    <location>
        <begin position="374"/>
        <end position="391"/>
    </location>
</feature>